<protein>
    <recommendedName>
        <fullName evidence="8">Ribulose bisphosphate carboxylase small subunit</fullName>
        <shortName evidence="8">RuBisCO small subunit</shortName>
    </recommendedName>
</protein>
<evidence type="ECO:0000256" key="7">
    <source>
        <dbReference type="ARBA" id="ARBA00023300"/>
    </source>
</evidence>
<dbReference type="SUPFAM" id="SSF55239">
    <property type="entry name" value="RuBisCO, small subunit"/>
    <property type="match status" value="1"/>
</dbReference>
<evidence type="ECO:0000256" key="1">
    <source>
        <dbReference type="ARBA" id="ARBA00022528"/>
    </source>
</evidence>
<keyword evidence="9" id="KW-0732">Signal</keyword>
<name>A0A0B2PDP9_GLYSO</name>
<evidence type="ECO:0000256" key="9">
    <source>
        <dbReference type="SAM" id="SignalP"/>
    </source>
</evidence>
<evidence type="ECO:0000313" key="12">
    <source>
        <dbReference type="EMBL" id="RZB46475.1"/>
    </source>
</evidence>
<dbReference type="InterPro" id="IPR024681">
    <property type="entry name" value="RuBisCO_ssu"/>
</dbReference>
<dbReference type="GO" id="GO:0019253">
    <property type="term" value="P:reductive pentose-phosphate cycle"/>
    <property type="evidence" value="ECO:0007669"/>
    <property type="project" value="UniProtKB-KW"/>
</dbReference>
<comment type="similarity">
    <text evidence="8">Belongs to the RuBisCO small chain family.</text>
</comment>
<evidence type="ECO:0000256" key="4">
    <source>
        <dbReference type="ARBA" id="ARBA00022640"/>
    </source>
</evidence>
<accession>A0A0B2PDP9</accession>
<gene>
    <name evidence="12" type="ORF">D0Y65_050485</name>
    <name evidence="11" type="ORF">glysoja_033474</name>
</gene>
<evidence type="ECO:0000256" key="6">
    <source>
        <dbReference type="ARBA" id="ARBA00023238"/>
    </source>
</evidence>
<dbReference type="PANTHER" id="PTHR31262:SF19">
    <property type="entry name" value="RIBULOSE BISPHOSPHATE CARBOXYLASE SMALL SUBUNIT, CHLOROPLASTIC 2"/>
    <property type="match status" value="1"/>
</dbReference>
<keyword evidence="2 8" id="KW-0602">Photosynthesis</keyword>
<dbReference type="Gene3D" id="3.30.190.10">
    <property type="entry name" value="Ribulose bisphosphate carboxylase, small subunit"/>
    <property type="match status" value="1"/>
</dbReference>
<reference evidence="12 13" key="2">
    <citation type="submission" date="2018-09" db="EMBL/GenBank/DDBJ databases">
        <title>A high-quality reference genome of wild soybean provides a powerful tool to mine soybean genomes.</title>
        <authorList>
            <person name="Xie M."/>
            <person name="Chung C.Y.L."/>
            <person name="Li M.-W."/>
            <person name="Wong F.-L."/>
            <person name="Chan T.-F."/>
            <person name="Lam H.-M."/>
        </authorList>
    </citation>
    <scope>NUCLEOTIDE SEQUENCE [LARGE SCALE GENOMIC DNA]</scope>
    <source>
        <strain evidence="13">cv. W05</strain>
        <tissue evidence="12">Hypocotyl of etiolated seedlings</tissue>
    </source>
</reference>
<evidence type="ECO:0000256" key="3">
    <source>
        <dbReference type="ARBA" id="ARBA00022567"/>
    </source>
</evidence>
<evidence type="ECO:0000256" key="8">
    <source>
        <dbReference type="RuleBase" id="RU003627"/>
    </source>
</evidence>
<dbReference type="EMBL" id="KN666996">
    <property type="protein sequence ID" value="KHN07521.1"/>
    <property type="molecule type" value="Genomic_DNA"/>
</dbReference>
<evidence type="ECO:0000256" key="5">
    <source>
        <dbReference type="ARBA" id="ARBA00022946"/>
    </source>
</evidence>
<dbReference type="AlphaFoldDB" id="A0A0B2PDP9"/>
<evidence type="ECO:0000313" key="13">
    <source>
        <dbReference type="Proteomes" id="UP000289340"/>
    </source>
</evidence>
<dbReference type="SMR" id="A0A0B2PDP9"/>
<dbReference type="EMBL" id="QZWG01000019">
    <property type="protein sequence ID" value="RZB46475.1"/>
    <property type="molecule type" value="Genomic_DNA"/>
</dbReference>
<evidence type="ECO:0000256" key="2">
    <source>
        <dbReference type="ARBA" id="ARBA00022531"/>
    </source>
</evidence>
<feature type="signal peptide" evidence="9">
    <location>
        <begin position="1"/>
        <end position="18"/>
    </location>
</feature>
<dbReference type="GO" id="GO:0016829">
    <property type="term" value="F:lyase activity"/>
    <property type="evidence" value="ECO:0007669"/>
    <property type="project" value="UniProtKB-KW"/>
</dbReference>
<dbReference type="PANTHER" id="PTHR31262">
    <property type="entry name" value="RIBULOSE BISPHOSPHATE CARBOXYLASE SMALL CHAIN 1, CHLOROPLASTIC"/>
    <property type="match status" value="1"/>
</dbReference>
<sequence>MLVLAWLFHSQALNPWLASPTRKTNNDITSIAINNGRVKCMHVWQPIGKKFETLSYLPNLDDAQLAKEVEYLLRNGWIPCLEFELEHGFVYREHNRSPRYYDGRY</sequence>
<organism evidence="11">
    <name type="scientific">Glycine soja</name>
    <name type="common">Wild soybean</name>
    <dbReference type="NCBI Taxonomy" id="3848"/>
    <lineage>
        <taxon>Eukaryota</taxon>
        <taxon>Viridiplantae</taxon>
        <taxon>Streptophyta</taxon>
        <taxon>Embryophyta</taxon>
        <taxon>Tracheophyta</taxon>
        <taxon>Spermatophyta</taxon>
        <taxon>Magnoliopsida</taxon>
        <taxon>eudicotyledons</taxon>
        <taxon>Gunneridae</taxon>
        <taxon>Pentapetalae</taxon>
        <taxon>rosids</taxon>
        <taxon>fabids</taxon>
        <taxon>Fabales</taxon>
        <taxon>Fabaceae</taxon>
        <taxon>Papilionoideae</taxon>
        <taxon>50 kb inversion clade</taxon>
        <taxon>NPAAA clade</taxon>
        <taxon>indigoferoid/millettioid clade</taxon>
        <taxon>Phaseoleae</taxon>
        <taxon>Glycine</taxon>
        <taxon>Glycine subgen. Soja</taxon>
    </lineage>
</organism>
<keyword evidence="6 8" id="KW-0601">Photorespiration</keyword>
<keyword evidence="5" id="KW-0809">Transit peptide</keyword>
<dbReference type="Proteomes" id="UP000053555">
    <property type="component" value="Unassembled WGS sequence"/>
</dbReference>
<keyword evidence="1" id="KW-0150">Chloroplast</keyword>
<comment type="subunit">
    <text evidence="8">Heterohexadecamer of 8 large and 8 small subunits.</text>
</comment>
<comment type="function">
    <text evidence="8">RuBisCO catalyzes two reactions: the carboxylation of D-ribulose 1,5-bisphosphate, the primary event in carbon dioxide fixation, as well as the oxidative fragmentation of the pentose substrate. Both reactions occur simultaneously and in competition at the same active site. Although the small subunit is not catalytic it is essential for maximal activity.</text>
</comment>
<dbReference type="PRINTS" id="PR00152">
    <property type="entry name" value="RUBISCOSMALL"/>
</dbReference>
<keyword evidence="3" id="KW-0113">Calvin cycle</keyword>
<dbReference type="InterPro" id="IPR000894">
    <property type="entry name" value="RuBisCO_ssu_dom"/>
</dbReference>
<evidence type="ECO:0000259" key="10">
    <source>
        <dbReference type="Pfam" id="PF00101"/>
    </source>
</evidence>
<dbReference type="Pfam" id="PF00101">
    <property type="entry name" value="RuBisCO_small"/>
    <property type="match status" value="1"/>
</dbReference>
<reference evidence="11" key="1">
    <citation type="submission" date="2014-07" db="EMBL/GenBank/DDBJ databases">
        <title>Identification of a novel salt tolerance gene in wild soybean by whole-genome sequencing.</title>
        <authorList>
            <person name="Lam H.-M."/>
            <person name="Qi X."/>
            <person name="Li M.-W."/>
            <person name="Liu X."/>
            <person name="Xie M."/>
            <person name="Ni M."/>
            <person name="Xu X."/>
        </authorList>
    </citation>
    <scope>NUCLEOTIDE SEQUENCE [LARGE SCALE GENOMIC DNA]</scope>
    <source>
        <tissue evidence="11">Root</tissue>
    </source>
</reference>
<keyword evidence="11" id="KW-0456">Lyase</keyword>
<feature type="domain" description="Ribulose bisphosphate carboxylase small subunit" evidence="10">
    <location>
        <begin position="51"/>
        <end position="89"/>
    </location>
</feature>
<keyword evidence="4 8" id="KW-0934">Plastid</keyword>
<evidence type="ECO:0000313" key="11">
    <source>
        <dbReference type="EMBL" id="KHN07521.1"/>
    </source>
</evidence>
<keyword evidence="7 8" id="KW-0120">Carbon dioxide fixation</keyword>
<proteinExistence type="inferred from homology"/>
<dbReference type="GO" id="GO:0009853">
    <property type="term" value="P:photorespiration"/>
    <property type="evidence" value="ECO:0007669"/>
    <property type="project" value="UniProtKB-UniRule"/>
</dbReference>
<dbReference type="InterPro" id="IPR036385">
    <property type="entry name" value="RuBisCO_ssu_sf"/>
</dbReference>
<feature type="chain" id="PRO_5040666405" description="Ribulose bisphosphate carboxylase small subunit" evidence="9">
    <location>
        <begin position="19"/>
        <end position="105"/>
    </location>
</feature>
<keyword evidence="13" id="KW-1185">Reference proteome</keyword>
<dbReference type="Proteomes" id="UP000289340">
    <property type="component" value="Chromosome 19"/>
</dbReference>